<sequence length="134" mass="15252">MSEGRAVVTLALYSNEGKLLSGQQILALAHNGGWTKLDQLVQKGYIASYRSPQFLAMISVIMQRLKNELNEPRLADALKPYYNKWRKLIKTNLVENKMDSYVSRLPPEEPEEAEREEGQGPQEESDSSARETLR</sequence>
<comment type="caution">
    <text evidence="2">The sequence shown here is derived from an EMBL/GenBank/DDBJ whole genome shotgun (WGS) entry which is preliminary data.</text>
</comment>
<dbReference type="Proteomes" id="UP001140091">
    <property type="component" value="Unassembled WGS sequence"/>
</dbReference>
<proteinExistence type="predicted"/>
<keyword evidence="3" id="KW-1185">Reference proteome</keyword>
<dbReference type="AlphaFoldDB" id="A0A9W8J351"/>
<name>A0A9W8J351_9AGAR</name>
<accession>A0A9W8J351</accession>
<dbReference type="EMBL" id="JANBPK010000996">
    <property type="protein sequence ID" value="KAJ2927402.1"/>
    <property type="molecule type" value="Genomic_DNA"/>
</dbReference>
<organism evidence="2 3">
    <name type="scientific">Candolleomyces eurysporus</name>
    <dbReference type="NCBI Taxonomy" id="2828524"/>
    <lineage>
        <taxon>Eukaryota</taxon>
        <taxon>Fungi</taxon>
        <taxon>Dikarya</taxon>
        <taxon>Basidiomycota</taxon>
        <taxon>Agaricomycotina</taxon>
        <taxon>Agaricomycetes</taxon>
        <taxon>Agaricomycetidae</taxon>
        <taxon>Agaricales</taxon>
        <taxon>Agaricineae</taxon>
        <taxon>Psathyrellaceae</taxon>
        <taxon>Candolleomyces</taxon>
    </lineage>
</organism>
<evidence type="ECO:0000256" key="1">
    <source>
        <dbReference type="SAM" id="MobiDB-lite"/>
    </source>
</evidence>
<evidence type="ECO:0000313" key="2">
    <source>
        <dbReference type="EMBL" id="KAJ2927402.1"/>
    </source>
</evidence>
<reference evidence="2" key="1">
    <citation type="submission" date="2022-06" db="EMBL/GenBank/DDBJ databases">
        <title>Genome Sequence of Candolleomyces eurysporus.</title>
        <authorList>
            <person name="Buettner E."/>
        </authorList>
    </citation>
    <scope>NUCLEOTIDE SEQUENCE</scope>
    <source>
        <strain evidence="2">VTCC 930004</strain>
    </source>
</reference>
<protein>
    <submittedName>
        <fullName evidence="2">Uncharacterized protein</fullName>
    </submittedName>
</protein>
<gene>
    <name evidence="2" type="ORF">H1R20_g9693</name>
</gene>
<feature type="region of interest" description="Disordered" evidence="1">
    <location>
        <begin position="99"/>
        <end position="134"/>
    </location>
</feature>
<feature type="non-terminal residue" evidence="2">
    <location>
        <position position="134"/>
    </location>
</feature>
<evidence type="ECO:0000313" key="3">
    <source>
        <dbReference type="Proteomes" id="UP001140091"/>
    </source>
</evidence>